<feature type="region of interest" description="Disordered" evidence="7">
    <location>
        <begin position="475"/>
        <end position="494"/>
    </location>
</feature>
<feature type="region of interest" description="Disordered" evidence="7">
    <location>
        <begin position="220"/>
        <end position="253"/>
    </location>
</feature>
<dbReference type="EMBL" id="BAABME010000369">
    <property type="protein sequence ID" value="GAA0142162.1"/>
    <property type="molecule type" value="Genomic_DNA"/>
</dbReference>
<dbReference type="CDD" id="cd00086">
    <property type="entry name" value="homeodomain"/>
    <property type="match status" value="1"/>
</dbReference>
<evidence type="ECO:0000256" key="4">
    <source>
        <dbReference type="ARBA" id="ARBA00023242"/>
    </source>
</evidence>
<dbReference type="InterPro" id="IPR017970">
    <property type="entry name" value="Homeobox_CS"/>
</dbReference>
<evidence type="ECO:0000256" key="3">
    <source>
        <dbReference type="ARBA" id="ARBA00023155"/>
    </source>
</evidence>
<dbReference type="InterPro" id="IPR009057">
    <property type="entry name" value="Homeodomain-like_sf"/>
</dbReference>
<dbReference type="GO" id="GO:0000981">
    <property type="term" value="F:DNA-binding transcription factor activity, RNA polymerase II-specific"/>
    <property type="evidence" value="ECO:0007669"/>
    <property type="project" value="InterPro"/>
</dbReference>
<evidence type="ECO:0000313" key="10">
    <source>
        <dbReference type="Proteomes" id="UP001454036"/>
    </source>
</evidence>
<keyword evidence="3 5" id="KW-0371">Homeobox</keyword>
<keyword evidence="2 5" id="KW-0238">DNA-binding</keyword>
<dbReference type="GO" id="GO:0005634">
    <property type="term" value="C:nucleus"/>
    <property type="evidence" value="ECO:0007669"/>
    <property type="project" value="UniProtKB-SubCell"/>
</dbReference>
<dbReference type="GO" id="GO:0003677">
    <property type="term" value="F:DNA binding"/>
    <property type="evidence" value="ECO:0007669"/>
    <property type="project" value="UniProtKB-UniRule"/>
</dbReference>
<evidence type="ECO:0000256" key="2">
    <source>
        <dbReference type="ARBA" id="ARBA00023125"/>
    </source>
</evidence>
<dbReference type="PANTHER" id="PTHR47713:SF2">
    <property type="entry name" value="HOMEODOMAIN-LIKE SUPERFAMILY PROTEIN"/>
    <property type="match status" value="1"/>
</dbReference>
<gene>
    <name evidence="9" type="ORF">LIER_03123</name>
</gene>
<comment type="caution">
    <text evidence="9">The sequence shown here is derived from an EMBL/GenBank/DDBJ whole genome shotgun (WGS) entry which is preliminary data.</text>
</comment>
<dbReference type="Gene3D" id="1.10.10.60">
    <property type="entry name" value="Homeodomain-like"/>
    <property type="match status" value="1"/>
</dbReference>
<keyword evidence="10" id="KW-1185">Reference proteome</keyword>
<evidence type="ECO:0000256" key="1">
    <source>
        <dbReference type="ARBA" id="ARBA00004123"/>
    </source>
</evidence>
<reference evidence="9 10" key="1">
    <citation type="submission" date="2024-01" db="EMBL/GenBank/DDBJ databases">
        <title>The complete chloroplast genome sequence of Lithospermum erythrorhizon: insights into the phylogenetic relationship among Boraginaceae species and the maternal lineages of purple gromwells.</title>
        <authorList>
            <person name="Okada T."/>
            <person name="Watanabe K."/>
        </authorList>
    </citation>
    <scope>NUCLEOTIDE SEQUENCE [LARGE SCALE GENOMIC DNA]</scope>
</reference>
<evidence type="ECO:0000256" key="5">
    <source>
        <dbReference type="PROSITE-ProRule" id="PRU00108"/>
    </source>
</evidence>
<feature type="DNA-binding region" description="Homeobox" evidence="5">
    <location>
        <begin position="19"/>
        <end position="78"/>
    </location>
</feature>
<evidence type="ECO:0000256" key="6">
    <source>
        <dbReference type="RuleBase" id="RU000682"/>
    </source>
</evidence>
<evidence type="ECO:0000256" key="7">
    <source>
        <dbReference type="SAM" id="MobiDB-lite"/>
    </source>
</evidence>
<feature type="region of interest" description="Disordered" evidence="7">
    <location>
        <begin position="83"/>
        <end position="112"/>
    </location>
</feature>
<feature type="region of interest" description="Disordered" evidence="7">
    <location>
        <begin position="345"/>
        <end position="367"/>
    </location>
</feature>
<dbReference type="InterPro" id="IPR001356">
    <property type="entry name" value="HD"/>
</dbReference>
<dbReference type="PANTHER" id="PTHR47713">
    <property type="entry name" value="HOMEODOMAIN-LIKE SUPERFAMILY PROTEIN"/>
    <property type="match status" value="1"/>
</dbReference>
<organism evidence="9 10">
    <name type="scientific">Lithospermum erythrorhizon</name>
    <name type="common">Purple gromwell</name>
    <name type="synonym">Lithospermum officinale var. erythrorhizon</name>
    <dbReference type="NCBI Taxonomy" id="34254"/>
    <lineage>
        <taxon>Eukaryota</taxon>
        <taxon>Viridiplantae</taxon>
        <taxon>Streptophyta</taxon>
        <taxon>Embryophyta</taxon>
        <taxon>Tracheophyta</taxon>
        <taxon>Spermatophyta</taxon>
        <taxon>Magnoliopsida</taxon>
        <taxon>eudicotyledons</taxon>
        <taxon>Gunneridae</taxon>
        <taxon>Pentapetalae</taxon>
        <taxon>asterids</taxon>
        <taxon>lamiids</taxon>
        <taxon>Boraginales</taxon>
        <taxon>Boraginaceae</taxon>
        <taxon>Boraginoideae</taxon>
        <taxon>Lithospermeae</taxon>
        <taxon>Lithospermum</taxon>
    </lineage>
</organism>
<evidence type="ECO:0000313" key="9">
    <source>
        <dbReference type="EMBL" id="GAA0142162.1"/>
    </source>
</evidence>
<dbReference type="SUPFAM" id="SSF46689">
    <property type="entry name" value="Homeodomain-like"/>
    <property type="match status" value="1"/>
</dbReference>
<accession>A0AAV3NS12</accession>
<dbReference type="PROSITE" id="PS50071">
    <property type="entry name" value="HOMEOBOX_2"/>
    <property type="match status" value="1"/>
</dbReference>
<evidence type="ECO:0000259" key="8">
    <source>
        <dbReference type="PROSITE" id="PS50071"/>
    </source>
</evidence>
<dbReference type="PROSITE" id="PS00027">
    <property type="entry name" value="HOMEOBOX_1"/>
    <property type="match status" value="1"/>
</dbReference>
<name>A0AAV3NS12_LITER</name>
<comment type="subcellular location">
    <subcellularLocation>
        <location evidence="1 5 6">Nucleus</location>
    </subcellularLocation>
</comment>
<sequence>MCGCLGSGEINSEDDKALSNRKRTFKTPFQLEALEKFYEEHKYPMEFLKLQLAEKIGLSEKQVSSWFCHRRLKDKRLLNGEIHANGRQDRSSGVVQDSCGSTKQGENKTQDPIEVQSSRFNGQPLSVADLTLVYGNRCAGNYSQRDDRSSGSSSSPHNLYSKVDHVRTTASKVSAQNVASYVNVEKPRSGPSGYLKVKGRVENPAVTAIKMQLGAHYREDGPPLGVNFDPLPPGAFEPSGQQPENTLNSSETYSAEEHVAGLSVDQGIYQECISKPYLIEEDSLLHSEDASRVHKQNIPNARYGCTPNQSLLKTVSDRKNQKPIHKSVPSESSFFQKHKHEFSLSKHRSVDMHKHSPPDTTIYDRRNNYENRPISGAGGSRRGAPIGHHQFQPFCGELKQEHVEPSLRNSKVIMPKVEPGDSFNSSHPDVMIRGSENDAYGDKRFSRKEAKVDNFYGVKREINEDDNTVKKKIPRKKEMHMVKDEYPPPHVRKV</sequence>
<dbReference type="Proteomes" id="UP001454036">
    <property type="component" value="Unassembled WGS sequence"/>
</dbReference>
<feature type="compositionally biased region" description="Polar residues" evidence="7">
    <location>
        <begin position="91"/>
        <end position="104"/>
    </location>
</feature>
<keyword evidence="4 5" id="KW-0539">Nucleus</keyword>
<protein>
    <recommendedName>
        <fullName evidence="8">Homeobox domain-containing protein</fullName>
    </recommendedName>
</protein>
<dbReference type="SMART" id="SM00389">
    <property type="entry name" value="HOX"/>
    <property type="match status" value="1"/>
</dbReference>
<proteinExistence type="predicted"/>
<dbReference type="Pfam" id="PF00046">
    <property type="entry name" value="Homeodomain"/>
    <property type="match status" value="1"/>
</dbReference>
<feature type="compositionally biased region" description="Polar residues" evidence="7">
    <location>
        <begin position="239"/>
        <end position="253"/>
    </location>
</feature>
<dbReference type="AlphaFoldDB" id="A0AAV3NS12"/>
<feature type="domain" description="Homeobox" evidence="8">
    <location>
        <begin position="17"/>
        <end position="77"/>
    </location>
</feature>